<keyword evidence="2" id="KW-0732">Signal</keyword>
<keyword evidence="5" id="KW-1185">Reference proteome</keyword>
<evidence type="ECO:0000313" key="4">
    <source>
        <dbReference type="EMBL" id="PSC67213.1"/>
    </source>
</evidence>
<name>A0A2P6UZF3_9CHLO</name>
<dbReference type="Pfam" id="PF12816">
    <property type="entry name" value="TPR_Vps8"/>
    <property type="match status" value="1"/>
</dbReference>
<reference evidence="4 5" key="1">
    <citation type="journal article" date="2018" name="Plant J.">
        <title>Genome sequences of Chlorella sorokiniana UTEX 1602 and Micractinium conductrix SAG 241.80: implications to maltose excretion by a green alga.</title>
        <authorList>
            <person name="Arriola M.B."/>
            <person name="Velmurugan N."/>
            <person name="Zhang Y."/>
            <person name="Plunkett M.H."/>
            <person name="Hondzo H."/>
            <person name="Barney B.M."/>
        </authorList>
    </citation>
    <scope>NUCLEOTIDE SEQUENCE [LARGE SCALE GENOMIC DNA]</scope>
    <source>
        <strain evidence="4 5">SAG 241.80</strain>
    </source>
</reference>
<sequence length="742" mass="74652">MHFALTKSLGGMHAMAITAAALLDGAGSTTWALTADAHGRLMAHNLSKHLSVAASAFSSFARGLTGGGGAAGPSHLIPLQQAAAGGASFDPGAVCALLPLHSGVGGAGGGLASAGQQQFAPDAATALFVPEAGHFLLVVCTRAVLVCLLTLEGRLQVLHVFLPPPRLPADCSPHAAWRLSSPLPGGRRGSASGAAAASPLAGAGGSVTVQLAVAWQWSLSVYRAVLLQRRPPAAPPTSAPGAPPQRLPPPALLRSWTVPGGAGGAGGAPASPAGSAEAGVCCCHFLDSGPLVVVSSQGETSTAVHVYRRDALTTAGMACAAGSTGGSGGGAVSEEGAVESMLLRDWVVAGQAVAFAGTGSAAFHQSAAGFGDQLLLLNSQGVRVVQLLSWQQRLSALVSHQQLPAALLAAVRVYQAATGAAAAAGDRQLAVPEAAWPADGQAAPAPEVQRQLLTILCALVDQELAQQQAQQQQQQQQAQQEGGTEQASSADAGAAGGSVAGDGTAAGGGAAVERLADTAVGCCLLVRRPDALWEHLWPRFQRWPPAAAAFLQHLLPAILSDRLPSVAPEVMQALVEHCVAEGRPEAVERCVLKMDLLSLDLNQLIPLCIRHRLFSALLHIFASALQDHSTPAALLLVAAAAAGEAEAEAATAAAAAELAAAAAGGAWAAAQGSTAAAALQARESLRLAYKLLLFLRCCLLGLGYPPGAGGVPPEQQQRGKAQALVFLLFSTGLSGARPPPAA</sequence>
<dbReference type="AlphaFoldDB" id="A0A2P6UZF3"/>
<comment type="caution">
    <text evidence="4">The sequence shown here is derived from an EMBL/GenBank/DDBJ whole genome shotgun (WGS) entry which is preliminary data.</text>
</comment>
<dbReference type="GO" id="GO:0034058">
    <property type="term" value="P:endosomal vesicle fusion"/>
    <property type="evidence" value="ECO:0007669"/>
    <property type="project" value="TreeGrafter"/>
</dbReference>
<dbReference type="GO" id="GO:0005770">
    <property type="term" value="C:late endosome"/>
    <property type="evidence" value="ECO:0007669"/>
    <property type="project" value="TreeGrafter"/>
</dbReference>
<dbReference type="PANTHER" id="PTHR12616">
    <property type="entry name" value="VACUOLAR PROTEIN SORTING VPS41"/>
    <property type="match status" value="1"/>
</dbReference>
<dbReference type="EMBL" id="LHPF02000073">
    <property type="protein sequence ID" value="PSC67213.1"/>
    <property type="molecule type" value="Genomic_DNA"/>
</dbReference>
<evidence type="ECO:0000256" key="2">
    <source>
        <dbReference type="SAM" id="SignalP"/>
    </source>
</evidence>
<feature type="signal peptide" evidence="2">
    <location>
        <begin position="1"/>
        <end position="20"/>
    </location>
</feature>
<accession>A0A2P6UZF3</accession>
<feature type="compositionally biased region" description="Pro residues" evidence="1">
    <location>
        <begin position="232"/>
        <end position="251"/>
    </location>
</feature>
<feature type="chain" id="PRO_5015167287" evidence="2">
    <location>
        <begin position="21"/>
        <end position="742"/>
    </location>
</feature>
<dbReference type="InterPro" id="IPR045111">
    <property type="entry name" value="Vps41/Vps8"/>
</dbReference>
<dbReference type="STRING" id="554055.A0A2P6UZF3"/>
<dbReference type="GO" id="GO:0030897">
    <property type="term" value="C:HOPS complex"/>
    <property type="evidence" value="ECO:0007669"/>
    <property type="project" value="TreeGrafter"/>
</dbReference>
<feature type="region of interest" description="Disordered" evidence="1">
    <location>
        <begin position="232"/>
        <end position="253"/>
    </location>
</feature>
<gene>
    <name evidence="4" type="ORF">C2E20_9100</name>
</gene>
<feature type="region of interest" description="Disordered" evidence="1">
    <location>
        <begin position="475"/>
        <end position="499"/>
    </location>
</feature>
<evidence type="ECO:0000259" key="3">
    <source>
        <dbReference type="Pfam" id="PF12816"/>
    </source>
</evidence>
<organism evidence="4 5">
    <name type="scientific">Micractinium conductrix</name>
    <dbReference type="NCBI Taxonomy" id="554055"/>
    <lineage>
        <taxon>Eukaryota</taxon>
        <taxon>Viridiplantae</taxon>
        <taxon>Chlorophyta</taxon>
        <taxon>core chlorophytes</taxon>
        <taxon>Trebouxiophyceae</taxon>
        <taxon>Chlorellales</taxon>
        <taxon>Chlorellaceae</taxon>
        <taxon>Chlorella clade</taxon>
        <taxon>Micractinium</taxon>
    </lineage>
</organism>
<proteinExistence type="predicted"/>
<dbReference type="GO" id="GO:0006623">
    <property type="term" value="P:protein targeting to vacuole"/>
    <property type="evidence" value="ECO:0007669"/>
    <property type="project" value="InterPro"/>
</dbReference>
<evidence type="ECO:0000256" key="1">
    <source>
        <dbReference type="SAM" id="MobiDB-lite"/>
    </source>
</evidence>
<evidence type="ECO:0000313" key="5">
    <source>
        <dbReference type="Proteomes" id="UP000239649"/>
    </source>
</evidence>
<dbReference type="Proteomes" id="UP000239649">
    <property type="component" value="Unassembled WGS sequence"/>
</dbReference>
<feature type="domain" description="Vacuolar protein sorting-associated protein 8 central" evidence="3">
    <location>
        <begin position="550"/>
        <end position="730"/>
    </location>
</feature>
<dbReference type="InterPro" id="IPR025941">
    <property type="entry name" value="Vps8_central_dom"/>
</dbReference>
<protein>
    <submittedName>
        <fullName evidence="4">Vacuolar sorting-associated 8-like protein isoform X1</fullName>
    </submittedName>
</protein>
<dbReference type="OrthoDB" id="289913at2759"/>
<dbReference type="PANTHER" id="PTHR12616:SF8">
    <property type="entry name" value="VACUOLAR PROTEIN SORTING-ASSOCIATED PROTEIN 8 HOMOLOG"/>
    <property type="match status" value="1"/>
</dbReference>